<name>A0A448YKV0_BRENA</name>
<dbReference type="Proteomes" id="UP000290900">
    <property type="component" value="Unassembled WGS sequence"/>
</dbReference>
<dbReference type="EMBL" id="CAACVR010000012">
    <property type="protein sequence ID" value="VEU21473.1"/>
    <property type="molecule type" value="Genomic_DNA"/>
</dbReference>
<organism evidence="2 3">
    <name type="scientific">Brettanomyces naardenensis</name>
    <name type="common">Yeast</name>
    <dbReference type="NCBI Taxonomy" id="13370"/>
    <lineage>
        <taxon>Eukaryota</taxon>
        <taxon>Fungi</taxon>
        <taxon>Dikarya</taxon>
        <taxon>Ascomycota</taxon>
        <taxon>Saccharomycotina</taxon>
        <taxon>Pichiomycetes</taxon>
        <taxon>Pichiales</taxon>
        <taxon>Pichiaceae</taxon>
        <taxon>Brettanomyces</taxon>
    </lineage>
</organism>
<reference evidence="2 3" key="1">
    <citation type="submission" date="2018-12" db="EMBL/GenBank/DDBJ databases">
        <authorList>
            <person name="Tiukova I."/>
            <person name="Dainat J."/>
        </authorList>
    </citation>
    <scope>NUCLEOTIDE SEQUENCE [LARGE SCALE GENOMIC DNA]</scope>
</reference>
<feature type="region of interest" description="Disordered" evidence="1">
    <location>
        <begin position="1"/>
        <end position="21"/>
    </location>
</feature>
<accession>A0A448YKV0</accession>
<keyword evidence="3" id="KW-1185">Reference proteome</keyword>
<evidence type="ECO:0000313" key="3">
    <source>
        <dbReference type="Proteomes" id="UP000290900"/>
    </source>
</evidence>
<gene>
    <name evidence="2" type="ORF">BRENAR_LOCUS2206</name>
</gene>
<evidence type="ECO:0000313" key="2">
    <source>
        <dbReference type="EMBL" id="VEU21473.1"/>
    </source>
</evidence>
<feature type="compositionally biased region" description="Low complexity" evidence="1">
    <location>
        <begin position="121"/>
        <end position="132"/>
    </location>
</feature>
<dbReference type="AlphaFoldDB" id="A0A448YKV0"/>
<evidence type="ECO:0000256" key="1">
    <source>
        <dbReference type="SAM" id="MobiDB-lite"/>
    </source>
</evidence>
<sequence>MNKFESGPADNAETPKLTNPYNDAKVLETITPTMRSYMLDTLTNHPIAYQPNASPSVGTSGAGGHRKSIAIAVKSTVKTPPTYSSSVSKINHYQAGITNGFKVRQKAETARQPLVVSPLPSSHSVGSSSDSSDASEESSEEDEFEDFEDYSDHNGNSSKNMPMRIQQRQLAIQNMMNPSKDAGNAWMKYAADEGKKQEGKERVLEDSIESLIRQERENSTDSELSSSQTTIIWSKVGINQRNSYEEISNDLRSLIMFNKKPMMKSIERYARSTAAKDKKFYRAVNEGQKSSSPSAKYLDKHGHFSCRAGSQLSKDLWGKANREYRVDRYHSTL</sequence>
<dbReference type="InParanoid" id="A0A448YKV0"/>
<feature type="compositionally biased region" description="Acidic residues" evidence="1">
    <location>
        <begin position="133"/>
        <end position="149"/>
    </location>
</feature>
<protein>
    <submittedName>
        <fullName evidence="2">DEKNAAC102795</fullName>
    </submittedName>
</protein>
<dbReference type="OrthoDB" id="3986846at2759"/>
<proteinExistence type="predicted"/>
<feature type="region of interest" description="Disordered" evidence="1">
    <location>
        <begin position="109"/>
        <end position="160"/>
    </location>
</feature>